<comment type="caution">
    <text evidence="9">The sequence shown here is derived from an EMBL/GenBank/DDBJ whole genome shotgun (WGS) entry which is preliminary data.</text>
</comment>
<dbReference type="PANTHER" id="PTHR13572">
    <property type="entry name" value="ENDO-ALPHA-1,2-MANNOSIDASE"/>
    <property type="match status" value="1"/>
</dbReference>
<evidence type="ECO:0000313" key="10">
    <source>
        <dbReference type="Proteomes" id="UP000287547"/>
    </source>
</evidence>
<evidence type="ECO:0000256" key="3">
    <source>
        <dbReference type="ARBA" id="ARBA00022801"/>
    </source>
</evidence>
<keyword evidence="4" id="KW-0735">Signal-anchor</keyword>
<keyword evidence="6" id="KW-0333">Golgi apparatus</keyword>
<gene>
    <name evidence="9" type="ORF">DMH04_24105</name>
</gene>
<keyword evidence="3" id="KW-0378">Hydrolase</keyword>
<evidence type="ECO:0000256" key="5">
    <source>
        <dbReference type="ARBA" id="ARBA00022989"/>
    </source>
</evidence>
<protein>
    <recommendedName>
        <fullName evidence="11">Glycosyl hydrolase family 71</fullName>
    </recommendedName>
</protein>
<keyword evidence="2 8" id="KW-0812">Transmembrane</keyword>
<evidence type="ECO:0000256" key="8">
    <source>
        <dbReference type="SAM" id="Phobius"/>
    </source>
</evidence>
<reference evidence="9 10" key="1">
    <citation type="submission" date="2018-05" db="EMBL/GenBank/DDBJ databases">
        <title>Evolution of GPA BGCs.</title>
        <authorList>
            <person name="Waglechner N."/>
            <person name="Wright G.D."/>
        </authorList>
    </citation>
    <scope>NUCLEOTIDE SEQUENCE [LARGE SCALE GENOMIC DNA]</scope>
    <source>
        <strain evidence="9 10">A82846</strain>
    </source>
</reference>
<evidence type="ECO:0000256" key="4">
    <source>
        <dbReference type="ARBA" id="ARBA00022968"/>
    </source>
</evidence>
<dbReference type="GO" id="GO:0004559">
    <property type="term" value="F:alpha-mannosidase activity"/>
    <property type="evidence" value="ECO:0007669"/>
    <property type="project" value="TreeGrafter"/>
</dbReference>
<dbReference type="EMBL" id="QHKI01000020">
    <property type="protein sequence ID" value="RSM83215.1"/>
    <property type="molecule type" value="Genomic_DNA"/>
</dbReference>
<evidence type="ECO:0000256" key="1">
    <source>
        <dbReference type="ARBA" id="ARBA00004323"/>
    </source>
</evidence>
<organism evidence="9 10">
    <name type="scientific">Kibdelosporangium aridum</name>
    <dbReference type="NCBI Taxonomy" id="2030"/>
    <lineage>
        <taxon>Bacteria</taxon>
        <taxon>Bacillati</taxon>
        <taxon>Actinomycetota</taxon>
        <taxon>Actinomycetes</taxon>
        <taxon>Pseudonocardiales</taxon>
        <taxon>Pseudonocardiaceae</taxon>
        <taxon>Kibdelosporangium</taxon>
    </lineage>
</organism>
<dbReference type="Proteomes" id="UP000287547">
    <property type="component" value="Unassembled WGS sequence"/>
</dbReference>
<dbReference type="Pfam" id="PF16317">
    <property type="entry name" value="Glyco_hydro_99"/>
    <property type="match status" value="1"/>
</dbReference>
<evidence type="ECO:0000256" key="6">
    <source>
        <dbReference type="ARBA" id="ARBA00023034"/>
    </source>
</evidence>
<keyword evidence="7 8" id="KW-0472">Membrane</keyword>
<dbReference type="InterPro" id="IPR026071">
    <property type="entry name" value="Glyco_Hydrolase_99"/>
</dbReference>
<dbReference type="AlphaFoldDB" id="A0A428Z704"/>
<feature type="transmembrane region" description="Helical" evidence="8">
    <location>
        <begin position="333"/>
        <end position="352"/>
    </location>
</feature>
<evidence type="ECO:0000256" key="2">
    <source>
        <dbReference type="ARBA" id="ARBA00022692"/>
    </source>
</evidence>
<dbReference type="PANTHER" id="PTHR13572:SF4">
    <property type="entry name" value="RE57134P"/>
    <property type="match status" value="1"/>
</dbReference>
<name>A0A428Z704_KIBAR</name>
<sequence>MGGGRVIRLSALLAVLISVLLPQSAAGGKARPPVLAYYYIWYDENSWNRAKTDYPLLGRYSSDDADIMRRHILAAKSVGITGFVVSWKSTPTLDRRLATLTGVARTEDFKLSIIYQGLDFDRNPLPTERVATDLLLFEERYAADPVFAVFGKPLVIWSGTWKFSLEGITRAAGPVRDRLLVLGSEKSLAGYERIASAVDGNAYYWSSVDPRRDKRAAAKLTAMSTAVHRHKGLWIAPFAPGFDARVIAGKRVVDRRDGETLRRQYAAAINSSPDALGLISWNEFSENSHIEPSIAHGDRYLDVLRDITRTPTPTLNPLAADSSSTDNPGRSPIGLAVTSGTLLLTILLILLIRHRHRHRS</sequence>
<evidence type="ECO:0008006" key="11">
    <source>
        <dbReference type="Google" id="ProtNLM"/>
    </source>
</evidence>
<keyword evidence="5 8" id="KW-1133">Transmembrane helix</keyword>
<comment type="subcellular location">
    <subcellularLocation>
        <location evidence="1">Golgi apparatus membrane</location>
        <topology evidence="1">Single-pass type II membrane protein</topology>
    </subcellularLocation>
</comment>
<dbReference type="Gene3D" id="3.20.20.80">
    <property type="entry name" value="Glycosidases"/>
    <property type="match status" value="1"/>
</dbReference>
<accession>A0A428Z704</accession>
<evidence type="ECO:0000313" key="9">
    <source>
        <dbReference type="EMBL" id="RSM83215.1"/>
    </source>
</evidence>
<evidence type="ECO:0000256" key="7">
    <source>
        <dbReference type="ARBA" id="ARBA00023136"/>
    </source>
</evidence>
<proteinExistence type="predicted"/>
<dbReference type="OrthoDB" id="9815339at2"/>